<evidence type="ECO:0000313" key="1">
    <source>
        <dbReference type="EMBL" id="CAK68161.1"/>
    </source>
</evidence>
<gene>
    <name evidence="1" type="ORF">GSPATT00036944001</name>
</gene>
<dbReference type="HOGENOM" id="CLU_1942157_0_0_1"/>
<protein>
    <submittedName>
        <fullName evidence="1">Uncharacterized protein</fullName>
    </submittedName>
</protein>
<dbReference type="EMBL" id="CT868057">
    <property type="protein sequence ID" value="CAK68161.1"/>
    <property type="molecule type" value="Genomic_DNA"/>
</dbReference>
<dbReference type="GeneID" id="5021343"/>
<dbReference type="InParanoid" id="A0CBJ4"/>
<sequence length="130" mass="15045">MDRIITEIPYKFTQKCTQMIIDINRVILKMDDDTSTSIYVLSQNLEIIGPIYSGAKVVCLELIKSYESDKLFILGLSNSVEIYTEIENKLYPINKILNLKLMQLKKIEITNENMEKTDGEMEIYSVVPEQ</sequence>
<keyword evidence="2" id="KW-1185">Reference proteome</keyword>
<proteinExistence type="predicted"/>
<accession>A0CBJ4</accession>
<organism evidence="1 2">
    <name type="scientific">Paramecium tetraurelia</name>
    <dbReference type="NCBI Taxonomy" id="5888"/>
    <lineage>
        <taxon>Eukaryota</taxon>
        <taxon>Sar</taxon>
        <taxon>Alveolata</taxon>
        <taxon>Ciliophora</taxon>
        <taxon>Intramacronucleata</taxon>
        <taxon>Oligohymenophorea</taxon>
        <taxon>Peniculida</taxon>
        <taxon>Parameciidae</taxon>
        <taxon>Paramecium</taxon>
    </lineage>
</organism>
<dbReference type="KEGG" id="ptm:GSPATT00036944001"/>
<evidence type="ECO:0000313" key="2">
    <source>
        <dbReference type="Proteomes" id="UP000000600"/>
    </source>
</evidence>
<dbReference type="AlphaFoldDB" id="A0CBJ4"/>
<dbReference type="Proteomes" id="UP000000600">
    <property type="component" value="Unassembled WGS sequence"/>
</dbReference>
<reference evidence="1 2" key="1">
    <citation type="journal article" date="2006" name="Nature">
        <title>Global trends of whole-genome duplications revealed by the ciliate Paramecium tetraurelia.</title>
        <authorList>
            <consortium name="Genoscope"/>
            <person name="Aury J.-M."/>
            <person name="Jaillon O."/>
            <person name="Duret L."/>
            <person name="Noel B."/>
            <person name="Jubin C."/>
            <person name="Porcel B.M."/>
            <person name="Segurens B."/>
            <person name="Daubin V."/>
            <person name="Anthouard V."/>
            <person name="Aiach N."/>
            <person name="Arnaiz O."/>
            <person name="Billaut A."/>
            <person name="Beisson J."/>
            <person name="Blanc I."/>
            <person name="Bouhouche K."/>
            <person name="Camara F."/>
            <person name="Duharcourt S."/>
            <person name="Guigo R."/>
            <person name="Gogendeau D."/>
            <person name="Katinka M."/>
            <person name="Keller A.-M."/>
            <person name="Kissmehl R."/>
            <person name="Klotz C."/>
            <person name="Koll F."/>
            <person name="Le Moue A."/>
            <person name="Lepere C."/>
            <person name="Malinsky S."/>
            <person name="Nowacki M."/>
            <person name="Nowak J.K."/>
            <person name="Plattner H."/>
            <person name="Poulain J."/>
            <person name="Ruiz F."/>
            <person name="Serrano V."/>
            <person name="Zagulski M."/>
            <person name="Dessen P."/>
            <person name="Betermier M."/>
            <person name="Weissenbach J."/>
            <person name="Scarpelli C."/>
            <person name="Schachter V."/>
            <person name="Sperling L."/>
            <person name="Meyer E."/>
            <person name="Cohen J."/>
            <person name="Wincker P."/>
        </authorList>
    </citation>
    <scope>NUCLEOTIDE SEQUENCE [LARGE SCALE GENOMIC DNA]</scope>
    <source>
        <strain evidence="1 2">Stock d4-2</strain>
    </source>
</reference>
<dbReference type="RefSeq" id="XP_001435558.1">
    <property type="nucleotide sequence ID" value="XM_001435521.1"/>
</dbReference>
<name>A0CBJ4_PARTE</name>